<dbReference type="EMBL" id="JQCQ01000073">
    <property type="protein sequence ID" value="KRO20157.1"/>
    <property type="molecule type" value="Genomic_DNA"/>
</dbReference>
<dbReference type="GO" id="GO:0004803">
    <property type="term" value="F:transposase activity"/>
    <property type="evidence" value="ECO:0007669"/>
    <property type="project" value="InterPro"/>
</dbReference>
<evidence type="ECO:0000313" key="2">
    <source>
        <dbReference type="EMBL" id="KRO20157.1"/>
    </source>
</evidence>
<dbReference type="Pfam" id="PF02371">
    <property type="entry name" value="Transposase_20"/>
    <property type="match status" value="1"/>
</dbReference>
<dbReference type="Proteomes" id="UP000051249">
    <property type="component" value="Unassembled WGS sequence"/>
</dbReference>
<name>A0A0R2N842_9LACO</name>
<dbReference type="PANTHER" id="PTHR33055">
    <property type="entry name" value="TRANSPOSASE FOR INSERTION SEQUENCE ELEMENT IS1111A"/>
    <property type="match status" value="1"/>
</dbReference>
<reference evidence="2 3" key="1">
    <citation type="journal article" date="2015" name="Genome Announc.">
        <title>Expanding the biotechnology potential of lactobacilli through comparative genomics of 213 strains and associated genera.</title>
        <authorList>
            <person name="Sun Z."/>
            <person name="Harris H.M."/>
            <person name="McCann A."/>
            <person name="Guo C."/>
            <person name="Argimon S."/>
            <person name="Zhang W."/>
            <person name="Yang X."/>
            <person name="Jeffery I.B."/>
            <person name="Cooney J.C."/>
            <person name="Kagawa T.F."/>
            <person name="Liu W."/>
            <person name="Song Y."/>
            <person name="Salvetti E."/>
            <person name="Wrobel A."/>
            <person name="Rasinkangas P."/>
            <person name="Parkhill J."/>
            <person name="Rea M.C."/>
            <person name="O'Sullivan O."/>
            <person name="Ritari J."/>
            <person name="Douillard F.P."/>
            <person name="Paul Ross R."/>
            <person name="Yang R."/>
            <person name="Briner A.E."/>
            <person name="Felis G.E."/>
            <person name="de Vos W.M."/>
            <person name="Barrangou R."/>
            <person name="Klaenhammer T.R."/>
            <person name="Caufield P.W."/>
            <person name="Cui Y."/>
            <person name="Zhang H."/>
            <person name="O'Toole P.W."/>
        </authorList>
    </citation>
    <scope>NUCLEOTIDE SEQUENCE [LARGE SCALE GENOMIC DNA]</scope>
    <source>
        <strain evidence="2 3">DSM 23026</strain>
    </source>
</reference>
<dbReference type="GO" id="GO:0006313">
    <property type="term" value="P:DNA transposition"/>
    <property type="evidence" value="ECO:0007669"/>
    <property type="project" value="InterPro"/>
</dbReference>
<evidence type="ECO:0000259" key="1">
    <source>
        <dbReference type="Pfam" id="PF02371"/>
    </source>
</evidence>
<dbReference type="PATRIC" id="fig|480391.4.peg.1679"/>
<keyword evidence="3" id="KW-1185">Reference proteome</keyword>
<comment type="caution">
    <text evidence="2">The sequence shown here is derived from an EMBL/GenBank/DDBJ whole genome shotgun (WGS) entry which is preliminary data.</text>
</comment>
<proteinExistence type="predicted"/>
<dbReference type="GO" id="GO:0003677">
    <property type="term" value="F:DNA binding"/>
    <property type="evidence" value="ECO:0007669"/>
    <property type="project" value="InterPro"/>
</dbReference>
<accession>A0A0R2N842</accession>
<sequence>MKNDRTDANRIAQFGVDFPQSETKSFPDPYCNIRELSRFINQIGSDIKLKRMKLHVAVQQSFSELEKLFANSVSKLALNIIQLFPHPELVSKYDKSDLIQLLMSQTDKCISRKKSEKYARQLMTYAAQSYPSVSCNSIQTEEVRYYAEELKKLIIKKEQLVKQIIQLSEGLPEFHILTSMPGIGPQSAAEIIGELGDIRRFSNSKKLNAYVGIDLNQYQSGTYTAPDHINKRGNSHARAILYFTVRNMIRQQASAPNHIVDYYYRLKKGPHPKRDKVATVACMNKLLKCLIAMVKANQEYAYAYHGLEAQ</sequence>
<feature type="domain" description="Transposase IS116/IS110/IS902 C-terminal" evidence="1">
    <location>
        <begin position="175"/>
        <end position="253"/>
    </location>
</feature>
<dbReference type="AlphaFoldDB" id="A0A0R2N842"/>
<protein>
    <submittedName>
        <fullName evidence="2">Transposase IS116 IS110 IS902 family protein</fullName>
    </submittedName>
</protein>
<organism evidence="2 3">
    <name type="scientific">Pediococcus argentinicus</name>
    <dbReference type="NCBI Taxonomy" id="480391"/>
    <lineage>
        <taxon>Bacteria</taxon>
        <taxon>Bacillati</taxon>
        <taxon>Bacillota</taxon>
        <taxon>Bacilli</taxon>
        <taxon>Lactobacillales</taxon>
        <taxon>Lactobacillaceae</taxon>
        <taxon>Pediococcus</taxon>
    </lineage>
</organism>
<dbReference type="InterPro" id="IPR047650">
    <property type="entry name" value="Transpos_IS110"/>
</dbReference>
<evidence type="ECO:0000313" key="3">
    <source>
        <dbReference type="Proteomes" id="UP000051249"/>
    </source>
</evidence>
<dbReference type="InterPro" id="IPR003346">
    <property type="entry name" value="Transposase_20"/>
</dbReference>
<dbReference type="PANTHER" id="PTHR33055:SF13">
    <property type="entry name" value="TRANSPOSASE"/>
    <property type="match status" value="1"/>
</dbReference>
<gene>
    <name evidence="2" type="ORF">IV88_GL001647</name>
</gene>